<dbReference type="InterPro" id="IPR027417">
    <property type="entry name" value="P-loop_NTPase"/>
</dbReference>
<dbReference type="InterPro" id="IPR024156">
    <property type="entry name" value="Small_GTPase_ARF"/>
</dbReference>
<evidence type="ECO:0000256" key="2">
    <source>
        <dbReference type="ARBA" id="ARBA00023134"/>
    </source>
</evidence>
<evidence type="ECO:0000313" key="4">
    <source>
        <dbReference type="EMBL" id="CAG8601090.1"/>
    </source>
</evidence>
<dbReference type="OrthoDB" id="2011769at2759"/>
<dbReference type="AlphaFoldDB" id="A0A9N9CGP5"/>
<keyword evidence="1 3" id="KW-0547">Nucleotide-binding</keyword>
<dbReference type="PANTHER" id="PTHR11711">
    <property type="entry name" value="ADP RIBOSYLATION FACTOR-RELATED"/>
    <property type="match status" value="1"/>
</dbReference>
<dbReference type="SMART" id="SM00177">
    <property type="entry name" value="ARF"/>
    <property type="match status" value="1"/>
</dbReference>
<comment type="caution">
    <text evidence="4">The sequence shown here is derived from an EMBL/GenBank/DDBJ whole genome shotgun (WGS) entry which is preliminary data.</text>
</comment>
<keyword evidence="5" id="KW-1185">Reference proteome</keyword>
<organism evidence="4 5">
    <name type="scientific">Ambispora leptoticha</name>
    <dbReference type="NCBI Taxonomy" id="144679"/>
    <lineage>
        <taxon>Eukaryota</taxon>
        <taxon>Fungi</taxon>
        <taxon>Fungi incertae sedis</taxon>
        <taxon>Mucoromycota</taxon>
        <taxon>Glomeromycotina</taxon>
        <taxon>Glomeromycetes</taxon>
        <taxon>Archaeosporales</taxon>
        <taxon>Ambisporaceae</taxon>
        <taxon>Ambispora</taxon>
    </lineage>
</organism>
<dbReference type="EMBL" id="CAJVPS010004229">
    <property type="protein sequence ID" value="CAG8601090.1"/>
    <property type="molecule type" value="Genomic_DNA"/>
</dbReference>
<dbReference type="Pfam" id="PF00025">
    <property type="entry name" value="Arf"/>
    <property type="match status" value="1"/>
</dbReference>
<dbReference type="SUPFAM" id="SSF52540">
    <property type="entry name" value="P-loop containing nucleoside triphosphate hydrolases"/>
    <property type="match status" value="1"/>
</dbReference>
<dbReference type="GO" id="GO:0003924">
    <property type="term" value="F:GTPase activity"/>
    <property type="evidence" value="ECO:0007669"/>
    <property type="project" value="InterPro"/>
</dbReference>
<dbReference type="Gene3D" id="3.40.50.300">
    <property type="entry name" value="P-loop containing nucleotide triphosphate hydrolases"/>
    <property type="match status" value="1"/>
</dbReference>
<keyword evidence="2 3" id="KW-0342">GTP-binding</keyword>
<feature type="binding site" evidence="3">
    <location>
        <position position="148"/>
    </location>
    <ligand>
        <name>GTP</name>
        <dbReference type="ChEBI" id="CHEBI:37565"/>
    </ligand>
</feature>
<proteinExistence type="predicted"/>
<dbReference type="GO" id="GO:0005525">
    <property type="term" value="F:GTP binding"/>
    <property type="evidence" value="ECO:0007669"/>
    <property type="project" value="UniProtKB-KW"/>
</dbReference>
<evidence type="ECO:0000256" key="3">
    <source>
        <dbReference type="PIRSR" id="PIRSR606689-1"/>
    </source>
</evidence>
<dbReference type="Proteomes" id="UP000789508">
    <property type="component" value="Unassembled WGS sequence"/>
</dbReference>
<protein>
    <submittedName>
        <fullName evidence="4">9615_t:CDS:1</fullName>
    </submittedName>
</protein>
<feature type="binding site" evidence="3">
    <location>
        <begin position="220"/>
        <end position="223"/>
    </location>
    <ligand>
        <name>GTP</name>
        <dbReference type="ChEBI" id="CHEBI:37565"/>
    </ligand>
</feature>
<dbReference type="InterPro" id="IPR006689">
    <property type="entry name" value="Small_GTPase_ARF/SAR"/>
</dbReference>
<sequence>MKTHLDYAFMHLQKKAKDAEPYIFQTEGASQALFTTYKQSKYRCHIQSGKSFSVAVSHFLKMIRLFQQVVDRSHYCILENSFLFVNSQSIISAIMKSLNGVGKRTILFKLFKMGVGGQIEPVFFQNEYEAREIKVTSKLRFFVGSLDGSEGCREFIRKYKPTALAIIFVIDSTDRSRIALIRQEIYSLFTDKQELSQIKGEKSTISFSRTPLSPLLIFANKEDISGAMSAVEIAKLLDLESLSHFCKWFVQPLCAFTGEGLWEGLEWLNNTLK</sequence>
<reference evidence="4" key="1">
    <citation type="submission" date="2021-06" db="EMBL/GenBank/DDBJ databases">
        <authorList>
            <person name="Kallberg Y."/>
            <person name="Tangrot J."/>
            <person name="Rosling A."/>
        </authorList>
    </citation>
    <scope>NUCLEOTIDE SEQUENCE</scope>
    <source>
        <strain evidence="4">FL130A</strain>
    </source>
</reference>
<evidence type="ECO:0000256" key="1">
    <source>
        <dbReference type="ARBA" id="ARBA00022741"/>
    </source>
</evidence>
<dbReference type="PROSITE" id="PS51417">
    <property type="entry name" value="ARF"/>
    <property type="match status" value="1"/>
</dbReference>
<evidence type="ECO:0000313" key="5">
    <source>
        <dbReference type="Proteomes" id="UP000789508"/>
    </source>
</evidence>
<gene>
    <name evidence="4" type="ORF">ALEPTO_LOCUS8149</name>
</gene>
<accession>A0A9N9CGP5</accession>
<name>A0A9N9CGP5_9GLOM</name>